<dbReference type="Pfam" id="PF01266">
    <property type="entry name" value="DAO"/>
    <property type="match status" value="1"/>
</dbReference>
<dbReference type="Gene3D" id="3.50.50.60">
    <property type="entry name" value="FAD/NAD(P)-binding domain"/>
    <property type="match status" value="1"/>
</dbReference>
<organism evidence="3 4">
    <name type="scientific">Bradyrhizobium brasilense</name>
    <dbReference type="NCBI Taxonomy" id="1419277"/>
    <lineage>
        <taxon>Bacteria</taxon>
        <taxon>Pseudomonadati</taxon>
        <taxon>Pseudomonadota</taxon>
        <taxon>Alphaproteobacteria</taxon>
        <taxon>Hyphomicrobiales</taxon>
        <taxon>Nitrobacteraceae</taxon>
        <taxon>Bradyrhizobium</taxon>
    </lineage>
</organism>
<reference evidence="3 4" key="1">
    <citation type="submission" date="2016-10" db="EMBL/GenBank/DDBJ databases">
        <authorList>
            <person name="de Groot N.N."/>
        </authorList>
    </citation>
    <scope>NUCLEOTIDE SEQUENCE [LARGE SCALE GENOMIC DNA]</scope>
    <source>
        <strain evidence="3 4">R5</strain>
    </source>
</reference>
<keyword evidence="1" id="KW-0560">Oxidoreductase</keyword>
<protein>
    <submittedName>
        <fullName evidence="3">FAD dependent oxidoreductase</fullName>
    </submittedName>
</protein>
<dbReference type="SUPFAM" id="SSF51971">
    <property type="entry name" value="Nucleotide-binding domain"/>
    <property type="match status" value="1"/>
</dbReference>
<sequence>MPGSIHCRPDGGDHGEWIKLGWAFNAEQTTEPVCEPELNPYFPEVVLRAASRLQPKLAHYLGALPRGRVHYGGYYPMTRENWPLIGAAKTPGVFLAAALSGYGTMGACATGDLCARAVVGAPVPAFARGLSLARYQDKALMDQLAASESRGLL</sequence>
<dbReference type="AlphaFoldDB" id="A0A1G6PIQ8"/>
<evidence type="ECO:0000256" key="1">
    <source>
        <dbReference type="ARBA" id="ARBA00023002"/>
    </source>
</evidence>
<dbReference type="EMBL" id="FMZW01000005">
    <property type="protein sequence ID" value="SDC80110.1"/>
    <property type="molecule type" value="Genomic_DNA"/>
</dbReference>
<dbReference type="Proteomes" id="UP000199245">
    <property type="component" value="Unassembled WGS sequence"/>
</dbReference>
<gene>
    <name evidence="3" type="ORF">SAMN05216337_100550</name>
</gene>
<evidence type="ECO:0000313" key="3">
    <source>
        <dbReference type="EMBL" id="SDC80110.1"/>
    </source>
</evidence>
<dbReference type="InterPro" id="IPR006076">
    <property type="entry name" value="FAD-dep_OxRdtase"/>
</dbReference>
<evidence type="ECO:0000313" key="4">
    <source>
        <dbReference type="Proteomes" id="UP000199245"/>
    </source>
</evidence>
<proteinExistence type="predicted"/>
<evidence type="ECO:0000259" key="2">
    <source>
        <dbReference type="Pfam" id="PF01266"/>
    </source>
</evidence>
<accession>A0A1G6PIQ8</accession>
<dbReference type="RefSeq" id="WP_229159002.1">
    <property type="nucleotide sequence ID" value="NZ_FMZW01000005.1"/>
</dbReference>
<dbReference type="Gene3D" id="3.30.9.10">
    <property type="entry name" value="D-Amino Acid Oxidase, subunit A, domain 2"/>
    <property type="match status" value="1"/>
</dbReference>
<dbReference type="GO" id="GO:0016491">
    <property type="term" value="F:oxidoreductase activity"/>
    <property type="evidence" value="ECO:0007669"/>
    <property type="project" value="UniProtKB-KW"/>
</dbReference>
<dbReference type="InterPro" id="IPR036188">
    <property type="entry name" value="FAD/NAD-bd_sf"/>
</dbReference>
<name>A0A1G6PIQ8_9BRAD</name>
<feature type="domain" description="FAD dependent oxidoreductase" evidence="2">
    <location>
        <begin position="36"/>
        <end position="116"/>
    </location>
</feature>